<evidence type="ECO:0000313" key="3">
    <source>
        <dbReference type="Proteomes" id="UP000324896"/>
    </source>
</evidence>
<keyword evidence="1" id="KW-0472">Membrane</keyword>
<evidence type="ECO:0008006" key="4">
    <source>
        <dbReference type="Google" id="ProtNLM"/>
    </source>
</evidence>
<feature type="transmembrane region" description="Helical" evidence="1">
    <location>
        <begin position="173"/>
        <end position="193"/>
    </location>
</feature>
<reference evidence="2 3" key="1">
    <citation type="submission" date="2016-10" db="EMBL/GenBank/DDBJ databases">
        <authorList>
            <person name="Varghese N."/>
            <person name="Submissions S."/>
        </authorList>
    </citation>
    <scope>NUCLEOTIDE SEQUENCE [LARGE SCALE GENOMIC DNA]</scope>
    <source>
        <strain evidence="2 3">WG10</strain>
    </source>
</reference>
<dbReference type="Proteomes" id="UP000324896">
    <property type="component" value="Unassembled WGS sequence"/>
</dbReference>
<evidence type="ECO:0000313" key="2">
    <source>
        <dbReference type="EMBL" id="SDC93592.1"/>
    </source>
</evidence>
<proteinExistence type="predicted"/>
<organism evidence="2 3">
    <name type="scientific">Halanaerobium congolense</name>
    <dbReference type="NCBI Taxonomy" id="54121"/>
    <lineage>
        <taxon>Bacteria</taxon>
        <taxon>Bacillati</taxon>
        <taxon>Bacillota</taxon>
        <taxon>Clostridia</taxon>
        <taxon>Halanaerobiales</taxon>
        <taxon>Halanaerobiaceae</taxon>
        <taxon>Halanaerobium</taxon>
    </lineage>
</organism>
<feature type="transmembrane region" description="Helical" evidence="1">
    <location>
        <begin position="21"/>
        <end position="41"/>
    </location>
</feature>
<feature type="transmembrane region" description="Helical" evidence="1">
    <location>
        <begin position="199"/>
        <end position="217"/>
    </location>
</feature>
<feature type="transmembrane region" description="Helical" evidence="1">
    <location>
        <begin position="91"/>
        <end position="117"/>
    </location>
</feature>
<accession>A0A1G6QMJ2</accession>
<dbReference type="EMBL" id="FMYT01000019">
    <property type="protein sequence ID" value="SDC93592.1"/>
    <property type="molecule type" value="Genomic_DNA"/>
</dbReference>
<gene>
    <name evidence="2" type="ORF">SAMN04488597_1193</name>
</gene>
<name>A0A1G6QMJ2_9FIRM</name>
<keyword evidence="1" id="KW-1133">Transmembrane helix</keyword>
<keyword evidence="1" id="KW-0812">Transmembrane</keyword>
<dbReference type="RefSeq" id="WP_149796856.1">
    <property type="nucleotide sequence ID" value="NZ_FMYT01000019.1"/>
</dbReference>
<feature type="transmembrane region" description="Helical" evidence="1">
    <location>
        <begin position="123"/>
        <end position="152"/>
    </location>
</feature>
<protein>
    <recommendedName>
        <fullName evidence="4">Membrane protein YesL</fullName>
    </recommendedName>
</protein>
<dbReference type="AlphaFoldDB" id="A0A1G6QMJ2"/>
<evidence type="ECO:0000256" key="1">
    <source>
        <dbReference type="SAM" id="Phobius"/>
    </source>
</evidence>
<sequence>MEIFSILKSTFKDFYENLFKFVLLSTAWFIGSFLLLFFVLIALNSGLYLLLLIPVIFLGPLFLTSLYGADQIMEEGRIAFKSIFSYFKNEFWRGFLAFLFSLILYIIFAVDLRFFLIRGQDNIWLLAFAFLFAYFLIYFTIYQIYFWGLLIIQKESSFKEILKNALVLSLDNIIFSLLLFLVVFVLTVILTVIGIGLPAGFIGIIGLLIIHSTKAILAKY</sequence>
<feature type="transmembrane region" description="Helical" evidence="1">
    <location>
        <begin position="47"/>
        <end position="70"/>
    </location>
</feature>